<reference evidence="3" key="2">
    <citation type="submission" date="2015-01" db="EMBL/GenBank/DDBJ databases">
        <title>Evolutionary Origins and Diversification of the Mycorrhizal Mutualists.</title>
        <authorList>
            <consortium name="DOE Joint Genome Institute"/>
            <consortium name="Mycorrhizal Genomics Consortium"/>
            <person name="Kohler A."/>
            <person name="Kuo A."/>
            <person name="Nagy L.G."/>
            <person name="Floudas D."/>
            <person name="Copeland A."/>
            <person name="Barry K.W."/>
            <person name="Cichocki N."/>
            <person name="Veneault-Fourrey C."/>
            <person name="LaButti K."/>
            <person name="Lindquist E.A."/>
            <person name="Lipzen A."/>
            <person name="Lundell T."/>
            <person name="Morin E."/>
            <person name="Murat C."/>
            <person name="Riley R."/>
            <person name="Ohm R."/>
            <person name="Sun H."/>
            <person name="Tunlid A."/>
            <person name="Henrissat B."/>
            <person name="Grigoriev I.V."/>
            <person name="Hibbett D.S."/>
            <person name="Martin F."/>
        </authorList>
    </citation>
    <scope>NUCLEOTIDE SEQUENCE [LARGE SCALE GENOMIC DNA]</scope>
    <source>
        <strain evidence="3">MUT 4182</strain>
    </source>
</reference>
<sequence>MRNKTSNYALNEHLPRSRKKIDAGPGNIITLVDALEETICVPSDPRTMDPQVLEAWYTMFVDESIPEESRFRWTNTKAATVPRGNKIPASIKVNILHTRNKPSQTNKGKTKAKPSTTHQSRRQVDDEVLSSDRDDIPNYEGESETSAGEGPSDPRRRPSTVLRSGRQSAAPAILAPMNTARASKHQGQSSAPPPPDANANLDKPINDRMDVEQGEDLSTVARPTPHDQAALSPSLDHGLSALPATKNSRTTFFRLQPPRDNYPLFLLAQTIEKINTFEYFRDLPSLKDLDNVNGISLPHISDLITCCVELDLLFPVEPPESTENKIGQAEAEIDKLWFDLGDHENPLPTYLLASSICQKLGEPFHDAVIRPALNHIEYQLNSLNGLKMCSMEPGAPPTFQSWTEYLVSTARFLSFLYSIPPSFADPGLSEVVERQYARLVKIACVYLTYRYTTSTISSFISSYPKATSAPTIASLVSTLGTTWLNAAVHSFDTQYELEESIPNVLSQSWARQRDGFQPKNDLPFFQLHDTARRWLAINPSSTLEQAILGFIGELEETWEPFETLTTYHEFSLIAAVFAITLSPNRETPDH</sequence>
<feature type="compositionally biased region" description="Basic and acidic residues" evidence="1">
    <location>
        <begin position="122"/>
        <end position="136"/>
    </location>
</feature>
<reference evidence="2 3" key="1">
    <citation type="submission" date="2014-04" db="EMBL/GenBank/DDBJ databases">
        <authorList>
            <consortium name="DOE Joint Genome Institute"/>
            <person name="Kuo A."/>
            <person name="Girlanda M."/>
            <person name="Perotto S."/>
            <person name="Kohler A."/>
            <person name="Nagy L.G."/>
            <person name="Floudas D."/>
            <person name="Copeland A."/>
            <person name="Barry K.W."/>
            <person name="Cichocki N."/>
            <person name="Veneault-Fourrey C."/>
            <person name="LaButti K."/>
            <person name="Lindquist E.A."/>
            <person name="Lipzen A."/>
            <person name="Lundell T."/>
            <person name="Morin E."/>
            <person name="Murat C."/>
            <person name="Sun H."/>
            <person name="Tunlid A."/>
            <person name="Henrissat B."/>
            <person name="Grigoriev I.V."/>
            <person name="Hibbett D.S."/>
            <person name="Martin F."/>
            <person name="Nordberg H.P."/>
            <person name="Cantor M.N."/>
            <person name="Hua S.X."/>
        </authorList>
    </citation>
    <scope>NUCLEOTIDE SEQUENCE [LARGE SCALE GENOMIC DNA]</scope>
    <source>
        <strain evidence="2 3">MUT 4182</strain>
    </source>
</reference>
<organism evidence="2 3">
    <name type="scientific">Tulasnella calospora MUT 4182</name>
    <dbReference type="NCBI Taxonomy" id="1051891"/>
    <lineage>
        <taxon>Eukaryota</taxon>
        <taxon>Fungi</taxon>
        <taxon>Dikarya</taxon>
        <taxon>Basidiomycota</taxon>
        <taxon>Agaricomycotina</taxon>
        <taxon>Agaricomycetes</taxon>
        <taxon>Cantharellales</taxon>
        <taxon>Tulasnellaceae</taxon>
        <taxon>Tulasnella</taxon>
    </lineage>
</organism>
<evidence type="ECO:0000256" key="1">
    <source>
        <dbReference type="SAM" id="MobiDB-lite"/>
    </source>
</evidence>
<evidence type="ECO:0000313" key="3">
    <source>
        <dbReference type="Proteomes" id="UP000054248"/>
    </source>
</evidence>
<accession>A0A0C3Q4S4</accession>
<name>A0A0C3Q4S4_9AGAM</name>
<feature type="compositionally biased region" description="Polar residues" evidence="1">
    <location>
        <begin position="101"/>
        <end position="118"/>
    </location>
</feature>
<dbReference type="EMBL" id="KN823332">
    <property type="protein sequence ID" value="KIO17904.1"/>
    <property type="molecule type" value="Genomic_DNA"/>
</dbReference>
<feature type="non-terminal residue" evidence="2">
    <location>
        <position position="590"/>
    </location>
</feature>
<dbReference type="HOGENOM" id="CLU_462796_0_0_1"/>
<dbReference type="OrthoDB" id="3307533at2759"/>
<dbReference type="AlphaFoldDB" id="A0A0C3Q4S4"/>
<gene>
    <name evidence="2" type="ORF">M407DRAFT_32418</name>
</gene>
<keyword evidence="3" id="KW-1185">Reference proteome</keyword>
<feature type="region of interest" description="Disordered" evidence="1">
    <location>
        <begin position="93"/>
        <end position="204"/>
    </location>
</feature>
<evidence type="ECO:0000313" key="2">
    <source>
        <dbReference type="EMBL" id="KIO17904.1"/>
    </source>
</evidence>
<feature type="region of interest" description="Disordered" evidence="1">
    <location>
        <begin position="221"/>
        <end position="242"/>
    </location>
</feature>
<protein>
    <submittedName>
        <fullName evidence="2">Uncharacterized protein</fullName>
    </submittedName>
</protein>
<proteinExistence type="predicted"/>
<dbReference type="Proteomes" id="UP000054248">
    <property type="component" value="Unassembled WGS sequence"/>
</dbReference>